<dbReference type="PANTHER" id="PTHR45138:SF9">
    <property type="entry name" value="DIGUANYLATE CYCLASE DGCM-RELATED"/>
    <property type="match status" value="1"/>
</dbReference>
<organism evidence="6 7">
    <name type="scientific">Modicisalibacter tunisiensis</name>
    <dbReference type="NCBI Taxonomy" id="390637"/>
    <lineage>
        <taxon>Bacteria</taxon>
        <taxon>Pseudomonadati</taxon>
        <taxon>Pseudomonadota</taxon>
        <taxon>Gammaproteobacteria</taxon>
        <taxon>Oceanospirillales</taxon>
        <taxon>Halomonadaceae</taxon>
        <taxon>Modicisalibacter</taxon>
    </lineage>
</organism>
<dbReference type="SUPFAM" id="SSF55785">
    <property type="entry name" value="PYP-like sensor domain (PAS domain)"/>
    <property type="match status" value="1"/>
</dbReference>
<dbReference type="GO" id="GO:0052621">
    <property type="term" value="F:diguanylate cyclase activity"/>
    <property type="evidence" value="ECO:0007669"/>
    <property type="project" value="UniProtKB-EC"/>
</dbReference>
<feature type="region of interest" description="Disordered" evidence="3">
    <location>
        <begin position="485"/>
        <end position="518"/>
    </location>
</feature>
<dbReference type="InterPro" id="IPR003018">
    <property type="entry name" value="GAF"/>
</dbReference>
<dbReference type="InterPro" id="IPR050469">
    <property type="entry name" value="Diguanylate_Cyclase"/>
</dbReference>
<evidence type="ECO:0000313" key="7">
    <source>
        <dbReference type="Proteomes" id="UP001319883"/>
    </source>
</evidence>
<dbReference type="Pfam" id="PF00990">
    <property type="entry name" value="GGDEF"/>
    <property type="match status" value="1"/>
</dbReference>
<dbReference type="PROSITE" id="PS50887">
    <property type="entry name" value="GGDEF"/>
    <property type="match status" value="1"/>
</dbReference>
<gene>
    <name evidence="6" type="ORF">KGQ91_08405</name>
</gene>
<keyword evidence="7" id="KW-1185">Reference proteome</keyword>
<dbReference type="RefSeq" id="WP_224420758.1">
    <property type="nucleotide sequence ID" value="NZ_JAGXFD010000001.1"/>
</dbReference>
<dbReference type="EC" id="2.7.7.65" evidence="1"/>
<evidence type="ECO:0000256" key="3">
    <source>
        <dbReference type="SAM" id="MobiDB-lite"/>
    </source>
</evidence>
<dbReference type="NCBIfam" id="TIGR00229">
    <property type="entry name" value="sensory_box"/>
    <property type="match status" value="1"/>
</dbReference>
<reference evidence="6 7" key="1">
    <citation type="submission" date="2021-05" db="EMBL/GenBank/DDBJ databases">
        <title>Petroleum and Energy Research Collection (APPE): ex situ preservation of microbial diversity associated with the oil industry and exploitation of its biotechnological potential.</title>
        <authorList>
            <person name="Paixao C.T.M."/>
            <person name="Gomes M.B."/>
            <person name="Oliveira V.M."/>
        </authorList>
    </citation>
    <scope>NUCLEOTIDE SEQUENCE [LARGE SCALE GENOMIC DNA]</scope>
    <source>
        <strain evidence="6 7">LIT2</strain>
    </source>
</reference>
<dbReference type="SUPFAM" id="SSF55781">
    <property type="entry name" value="GAF domain-like"/>
    <property type="match status" value="1"/>
</dbReference>
<dbReference type="SMART" id="SM00267">
    <property type="entry name" value="GGDEF"/>
    <property type="match status" value="1"/>
</dbReference>
<dbReference type="Gene3D" id="3.30.450.40">
    <property type="match status" value="1"/>
</dbReference>
<dbReference type="SMART" id="SM00065">
    <property type="entry name" value="GAF"/>
    <property type="match status" value="1"/>
</dbReference>
<evidence type="ECO:0000256" key="1">
    <source>
        <dbReference type="ARBA" id="ARBA00012528"/>
    </source>
</evidence>
<dbReference type="SUPFAM" id="SSF55073">
    <property type="entry name" value="Nucleotide cyclase"/>
    <property type="match status" value="1"/>
</dbReference>
<keyword evidence="6" id="KW-0808">Transferase</keyword>
<dbReference type="InterPro" id="IPR013655">
    <property type="entry name" value="PAS_fold_3"/>
</dbReference>
<keyword evidence="6" id="KW-0548">Nucleotidyltransferase</keyword>
<proteinExistence type="predicted"/>
<dbReference type="CDD" id="cd01949">
    <property type="entry name" value="GGDEF"/>
    <property type="match status" value="1"/>
</dbReference>
<feature type="domain" description="GGDEF" evidence="5">
    <location>
        <begin position="341"/>
        <end position="483"/>
    </location>
</feature>
<dbReference type="InterPro" id="IPR000160">
    <property type="entry name" value="GGDEF_dom"/>
</dbReference>
<dbReference type="InterPro" id="IPR035965">
    <property type="entry name" value="PAS-like_dom_sf"/>
</dbReference>
<dbReference type="Pfam" id="PF01590">
    <property type="entry name" value="GAF"/>
    <property type="match status" value="1"/>
</dbReference>
<dbReference type="PROSITE" id="PS50113">
    <property type="entry name" value="PAC"/>
    <property type="match status" value="1"/>
</dbReference>
<name>A0ABS7WYJ4_9GAMM</name>
<comment type="caution">
    <text evidence="6">The sequence shown here is derived from an EMBL/GenBank/DDBJ whole genome shotgun (WGS) entry which is preliminary data.</text>
</comment>
<dbReference type="InterPro" id="IPR000700">
    <property type="entry name" value="PAS-assoc_C"/>
</dbReference>
<evidence type="ECO:0000259" key="5">
    <source>
        <dbReference type="PROSITE" id="PS50887"/>
    </source>
</evidence>
<dbReference type="Gene3D" id="3.30.450.20">
    <property type="entry name" value="PAS domain"/>
    <property type="match status" value="1"/>
</dbReference>
<sequence>MNNTTELLAALSQGGRALAETARFTDGVQQLLARIGEATGASRVWIFQLIDLQDDAIVQDYVFEWSAGPRFRQLTQRRFRFFTTLFDDPQFLTLVDQRRRGQSQSTITAALPPGSLRDNLESQSIRSMATVPILVNGQWWGTLGIDDCERAVDWKGPGLDALGLAAELIASGIYRQQLSSRSSQLELFHKVTDCGVWELDLVSGDPWCSQGLRRRLGYPETYPHVPLRRLLEGILEADRAALFRQLRQALHDRSSHCRQDARVRTAGGEYAWSEIVADITYDEQARPLSIAGLLIDISQRKRQEEQALIASHHDALTGLLNRRGLDRRFAELAPRDPTDDRAPHLLLLDIDHFKPVNDRHGHPAGDQLLRLLTRRLRQQLRQEDALARIGGEEFAILTTAMTTAQARDLAERIRRAIAGHPFTLSVPDTKTPLTLSITLSIGLVVLPAVTDPHGCQADAVARADRALYAAKHHGRNRVVVADACPTEGSAAPPPQVLDESHPGQHQRAGRQPDRQIEQ</sequence>
<evidence type="ECO:0000313" key="6">
    <source>
        <dbReference type="EMBL" id="MBZ9567703.1"/>
    </source>
</evidence>
<evidence type="ECO:0000256" key="2">
    <source>
        <dbReference type="ARBA" id="ARBA00034247"/>
    </source>
</evidence>
<dbReference type="InterPro" id="IPR029787">
    <property type="entry name" value="Nucleotide_cyclase"/>
</dbReference>
<dbReference type="Proteomes" id="UP001319883">
    <property type="component" value="Unassembled WGS sequence"/>
</dbReference>
<accession>A0ABS7WYJ4</accession>
<dbReference type="EMBL" id="JAGXFD010000001">
    <property type="protein sequence ID" value="MBZ9567703.1"/>
    <property type="molecule type" value="Genomic_DNA"/>
</dbReference>
<dbReference type="Pfam" id="PF08447">
    <property type="entry name" value="PAS_3"/>
    <property type="match status" value="1"/>
</dbReference>
<protein>
    <recommendedName>
        <fullName evidence="1">diguanylate cyclase</fullName>
        <ecNumber evidence="1">2.7.7.65</ecNumber>
    </recommendedName>
</protein>
<dbReference type="NCBIfam" id="TIGR00254">
    <property type="entry name" value="GGDEF"/>
    <property type="match status" value="1"/>
</dbReference>
<evidence type="ECO:0000259" key="4">
    <source>
        <dbReference type="PROSITE" id="PS50113"/>
    </source>
</evidence>
<dbReference type="InterPro" id="IPR043128">
    <property type="entry name" value="Rev_trsase/Diguanyl_cyclase"/>
</dbReference>
<comment type="catalytic activity">
    <reaction evidence="2">
        <text>2 GTP = 3',3'-c-di-GMP + 2 diphosphate</text>
        <dbReference type="Rhea" id="RHEA:24898"/>
        <dbReference type="ChEBI" id="CHEBI:33019"/>
        <dbReference type="ChEBI" id="CHEBI:37565"/>
        <dbReference type="ChEBI" id="CHEBI:58805"/>
        <dbReference type="EC" id="2.7.7.65"/>
    </reaction>
</comment>
<dbReference type="PANTHER" id="PTHR45138">
    <property type="entry name" value="REGULATORY COMPONENTS OF SENSORY TRANSDUCTION SYSTEM"/>
    <property type="match status" value="1"/>
</dbReference>
<dbReference type="Gene3D" id="3.30.70.270">
    <property type="match status" value="1"/>
</dbReference>
<dbReference type="InterPro" id="IPR000014">
    <property type="entry name" value="PAS"/>
</dbReference>
<dbReference type="InterPro" id="IPR029016">
    <property type="entry name" value="GAF-like_dom_sf"/>
</dbReference>
<feature type="domain" description="PAC" evidence="4">
    <location>
        <begin position="257"/>
        <end position="309"/>
    </location>
</feature>